<protein>
    <submittedName>
        <fullName evidence="1">DNA gyrase, A subunit</fullName>
    </submittedName>
</protein>
<reference evidence="1 2" key="1">
    <citation type="submission" date="2016-11" db="EMBL/GenBank/DDBJ databases">
        <authorList>
            <person name="Klemetsen T."/>
        </authorList>
    </citation>
    <scope>NUCLEOTIDE SEQUENCE [LARGE SCALE GENOMIC DNA]</scope>
    <source>
        <strain evidence="1">MT 2528</strain>
    </source>
</reference>
<keyword evidence="2" id="KW-1185">Reference proteome</keyword>
<name>A0ABY1HFA6_9GAMM</name>
<comment type="caution">
    <text evidence="1">The sequence shown here is derived from an EMBL/GenBank/DDBJ whole genome shotgun (WGS) entry which is preliminary data.</text>
</comment>
<dbReference type="RefSeq" id="WP_075473545.1">
    <property type="nucleotide sequence ID" value="NZ_CAWQZC010000127.1"/>
</dbReference>
<evidence type="ECO:0000313" key="2">
    <source>
        <dbReference type="Proteomes" id="UP000182660"/>
    </source>
</evidence>
<proteinExistence type="predicted"/>
<dbReference type="Proteomes" id="UP000182660">
    <property type="component" value="Unassembled WGS sequence"/>
</dbReference>
<sequence length="109" mass="12364">MKNLDYKKLIEENKVYYIKYGRGAVIGVANESLKDGSGPVHEVITALNSCTQEPALIKSIEFIDDYVIFDIIITISTSRGFMVADECEYKATKKIPLSQITFEYFQLNN</sequence>
<organism evidence="1 2">
    <name type="scientific">Moritella viscosa</name>
    <dbReference type="NCBI Taxonomy" id="80854"/>
    <lineage>
        <taxon>Bacteria</taxon>
        <taxon>Pseudomonadati</taxon>
        <taxon>Pseudomonadota</taxon>
        <taxon>Gammaproteobacteria</taxon>
        <taxon>Alteromonadales</taxon>
        <taxon>Moritellaceae</taxon>
        <taxon>Moritella</taxon>
    </lineage>
</organism>
<dbReference type="GeneID" id="61298026"/>
<dbReference type="EMBL" id="FPLJ01000052">
    <property type="protein sequence ID" value="SGY91328.1"/>
    <property type="molecule type" value="Genomic_DNA"/>
</dbReference>
<gene>
    <name evidence="1" type="ORF">MT2528_2134</name>
</gene>
<accession>A0ABY1HFA6</accession>
<evidence type="ECO:0000313" key="1">
    <source>
        <dbReference type="EMBL" id="SGY91328.1"/>
    </source>
</evidence>